<keyword evidence="2" id="KW-0072">Autophagy</keyword>
<dbReference type="GO" id="GO:0005794">
    <property type="term" value="C:Golgi apparatus"/>
    <property type="evidence" value="ECO:0007669"/>
    <property type="project" value="TreeGrafter"/>
</dbReference>
<dbReference type="GO" id="GO:1901096">
    <property type="term" value="P:regulation of autophagosome maturation"/>
    <property type="evidence" value="ECO:0007669"/>
    <property type="project" value="TreeGrafter"/>
</dbReference>
<feature type="domain" description="FPL" evidence="3">
    <location>
        <begin position="48"/>
        <end position="195"/>
    </location>
</feature>
<dbReference type="PANTHER" id="PTHR21481:SF0">
    <property type="entry name" value="PROTEIN CLEC16A"/>
    <property type="match status" value="1"/>
</dbReference>
<evidence type="ECO:0000259" key="3">
    <source>
        <dbReference type="Pfam" id="PF09758"/>
    </source>
</evidence>
<dbReference type="AlphaFoldDB" id="A0A9W8B0R6"/>
<dbReference type="InterPro" id="IPR019155">
    <property type="entry name" value="CLEC16A/TT9_N"/>
</dbReference>
<dbReference type="EMBL" id="JANBPY010000024">
    <property type="protein sequence ID" value="KAJ1969780.1"/>
    <property type="molecule type" value="Genomic_DNA"/>
</dbReference>
<dbReference type="OrthoDB" id="294052at2759"/>
<dbReference type="SUPFAM" id="SSF48371">
    <property type="entry name" value="ARM repeat"/>
    <property type="match status" value="1"/>
</dbReference>
<comment type="caution">
    <text evidence="5">The sequence shown here is derived from an EMBL/GenBank/DDBJ whole genome shotgun (WGS) entry which is preliminary data.</text>
</comment>
<feature type="domain" description="CLEC16A/TT9 C-terminal" evidence="4">
    <location>
        <begin position="253"/>
        <end position="344"/>
    </location>
</feature>
<dbReference type="InterPro" id="IPR039272">
    <property type="entry name" value="CLEC16A/TT9"/>
</dbReference>
<evidence type="ECO:0000256" key="1">
    <source>
        <dbReference type="ARBA" id="ARBA00006441"/>
    </source>
</evidence>
<evidence type="ECO:0000313" key="5">
    <source>
        <dbReference type="EMBL" id="KAJ1969780.1"/>
    </source>
</evidence>
<comment type="similarity">
    <text evidence="1">Belongs to the CLEC16A/gop-1 family.</text>
</comment>
<name>A0A9W8B0R6_9FUNG</name>
<organism evidence="5 6">
    <name type="scientific">Dispira parvispora</name>
    <dbReference type="NCBI Taxonomy" id="1520584"/>
    <lineage>
        <taxon>Eukaryota</taxon>
        <taxon>Fungi</taxon>
        <taxon>Fungi incertae sedis</taxon>
        <taxon>Zoopagomycota</taxon>
        <taxon>Kickxellomycotina</taxon>
        <taxon>Dimargaritomycetes</taxon>
        <taxon>Dimargaritales</taxon>
        <taxon>Dimargaritaceae</taxon>
        <taxon>Dispira</taxon>
    </lineage>
</organism>
<dbReference type="GO" id="GO:0007034">
    <property type="term" value="P:vacuolar transport"/>
    <property type="evidence" value="ECO:0007669"/>
    <property type="project" value="TreeGrafter"/>
</dbReference>
<dbReference type="GO" id="GO:0005770">
    <property type="term" value="C:late endosome"/>
    <property type="evidence" value="ECO:0007669"/>
    <property type="project" value="TreeGrafter"/>
</dbReference>
<accession>A0A9W8B0R6</accession>
<protein>
    <submittedName>
        <fullName evidence="5">Protein CL16A</fullName>
    </submittedName>
</protein>
<dbReference type="InterPro" id="IPR016024">
    <property type="entry name" value="ARM-type_fold"/>
</dbReference>
<dbReference type="Pfam" id="PF19439">
    <property type="entry name" value="CLEC16A_C"/>
    <property type="match status" value="1"/>
</dbReference>
<dbReference type="Pfam" id="PF09758">
    <property type="entry name" value="FPL"/>
    <property type="match status" value="1"/>
</dbReference>
<evidence type="ECO:0000259" key="4">
    <source>
        <dbReference type="Pfam" id="PF19439"/>
    </source>
</evidence>
<sequence>MLPRWLMGNRDSARLNPKERYIRKIDSLDRHLASFTPRSDQQTVIEKIRQLSEVLIYCDRHQPELLGYFLEKQIHHRFFGLLNQNMPTEVLLQFLQTLSIIVDSVKNENFMYYLLSNNYINKIIKLRFDGTSDEVLAYYVSFLKTLSLKLTPDAVPFFFNVKSHDFPLYTSAIRYFDHEDTMIRIAVKSITLNVYKSANEPMLQFITQNPSCRTYFNDLVRSIRTKHDLVCSLVKPPELTQRDHSLDATYSQINQILEEHLETIAYINDILGLGISVINLVLAQSLLTELLYPVFWSNLVSYRVGKSDDSMRSQAHVSLVFLNHLVMTLKYPSVINEVATLLFSEEYPATSALDSTEGTAPAIDVTTYLGTGSQDRLTMPFLCLCFFLLRNKAIGPSVLAQTTLCPRRFTRTKDILHSLMGSADAHTSDSLSQSTSHGCEEECTCVFSHQHPLYTGLVDYLTAGLTCRTITIDLCAVVLLELIRSADPLHVVCSQHTSQLQATLAHSHDVLNRYLAREDSSLGALAKLLDGLNMDTFEQRMFNAILEASITFPNPKQKGGVSENGDWRTVPSENHELNQAVHMGFFAAQLLRGPAAVILDKNNKGISSVSAPLHDFYPRLKEKQILVLDKYPHIPVTVQIRSSSREFTGFVLSDEAYDLVLVEPLADLPGQVSIVVAASLADLRVERPLQLRRSQTTTALLRIARPTSPTGGLAEPKVERTLGHDLHIQGEYCRPGFAHTGSIRTHTLELTLRLNDGETTLFMEKRLRASRDAARKRFVEVVRQCLFLD</sequence>
<gene>
    <name evidence="5" type="primary">CLEC16A</name>
    <name evidence="5" type="ORF">IWQ62_000403</name>
</gene>
<evidence type="ECO:0000256" key="2">
    <source>
        <dbReference type="ARBA" id="ARBA00023006"/>
    </source>
</evidence>
<keyword evidence="6" id="KW-1185">Reference proteome</keyword>
<proteinExistence type="inferred from homology"/>
<dbReference type="GO" id="GO:0016197">
    <property type="term" value="P:endosomal transport"/>
    <property type="evidence" value="ECO:0007669"/>
    <property type="project" value="TreeGrafter"/>
</dbReference>
<dbReference type="GO" id="GO:0006914">
    <property type="term" value="P:autophagy"/>
    <property type="evidence" value="ECO:0007669"/>
    <property type="project" value="UniProtKB-KW"/>
</dbReference>
<dbReference type="Proteomes" id="UP001150925">
    <property type="component" value="Unassembled WGS sequence"/>
</dbReference>
<evidence type="ECO:0000313" key="6">
    <source>
        <dbReference type="Proteomes" id="UP001150925"/>
    </source>
</evidence>
<reference evidence="5" key="1">
    <citation type="submission" date="2022-07" db="EMBL/GenBank/DDBJ databases">
        <title>Phylogenomic reconstructions and comparative analyses of Kickxellomycotina fungi.</title>
        <authorList>
            <person name="Reynolds N.K."/>
            <person name="Stajich J.E."/>
            <person name="Barry K."/>
            <person name="Grigoriev I.V."/>
            <person name="Crous P."/>
            <person name="Smith M.E."/>
        </authorList>
    </citation>
    <scope>NUCLEOTIDE SEQUENCE</scope>
    <source>
        <strain evidence="5">RSA 1196</strain>
    </source>
</reference>
<dbReference type="InterPro" id="IPR045820">
    <property type="entry name" value="CLEC16A/TT9_C"/>
</dbReference>
<dbReference type="PANTHER" id="PTHR21481">
    <property type="entry name" value="PROTEIN CLEC16A"/>
    <property type="match status" value="1"/>
</dbReference>